<keyword evidence="5 12" id="KW-0963">Cytoplasm</keyword>
<dbReference type="Proteomes" id="UP000240830">
    <property type="component" value="Unassembled WGS sequence"/>
</dbReference>
<evidence type="ECO:0000256" key="10">
    <source>
        <dbReference type="ARBA" id="ARBA00023329"/>
    </source>
</evidence>
<comment type="subunit">
    <text evidence="3 12">Oligomeric complex that consists of at least the alpha, beta, beta', gamma, delta, epsilon and zeta subunits.</text>
</comment>
<sequence length="159" mass="17858">MTRNSVSLYTVSAVIVLDTDGERLMAKYYPHDDLSASKKHEVVMCEGRVVVFRANLDLMVYVVGAAEQNELLLSCVLDTFFETLAESLKPQLDKRAFLEHYDTAALALDENRIILETDVHEVLGKIAKTPTSIVDMPLNEQTISSAFSFARQQLKSFLK</sequence>
<keyword evidence="9 12" id="KW-0472">Membrane</keyword>
<evidence type="ECO:0000256" key="7">
    <source>
        <dbReference type="ARBA" id="ARBA00022927"/>
    </source>
</evidence>
<dbReference type="GO" id="GO:0006890">
    <property type="term" value="P:retrograde vesicle-mediated transport, Golgi to endoplasmic reticulum"/>
    <property type="evidence" value="ECO:0007669"/>
    <property type="project" value="UniProtKB-UniRule"/>
</dbReference>
<evidence type="ECO:0000259" key="13">
    <source>
        <dbReference type="Pfam" id="PF01217"/>
    </source>
</evidence>
<evidence type="ECO:0000256" key="5">
    <source>
        <dbReference type="ARBA" id="ARBA00022490"/>
    </source>
</evidence>
<dbReference type="GO" id="GO:0006886">
    <property type="term" value="P:intracellular protein transport"/>
    <property type="evidence" value="ECO:0007669"/>
    <property type="project" value="TreeGrafter"/>
</dbReference>
<evidence type="ECO:0000256" key="6">
    <source>
        <dbReference type="ARBA" id="ARBA00022892"/>
    </source>
</evidence>
<evidence type="ECO:0000313" key="15">
    <source>
        <dbReference type="Proteomes" id="UP000240830"/>
    </source>
</evidence>
<dbReference type="AlphaFoldDB" id="A0A2H9TJ40"/>
<evidence type="ECO:0000256" key="3">
    <source>
        <dbReference type="ARBA" id="ARBA00011775"/>
    </source>
</evidence>
<comment type="similarity">
    <text evidence="2 12">Belongs to the adaptor complexes small subunit family.</text>
</comment>
<reference evidence="14 15" key="1">
    <citation type="submission" date="2016-10" db="EMBL/GenBank/DDBJ databases">
        <title>The genome of Paramicrosporidium saccamoebae is the missing link in understanding Cryptomycota and Microsporidia evolution.</title>
        <authorList>
            <person name="Quandt C.A."/>
            <person name="Beaudet D."/>
            <person name="Corsaro D."/>
            <person name="Michel R."/>
            <person name="Corradi N."/>
            <person name="James T."/>
        </authorList>
    </citation>
    <scope>NUCLEOTIDE SEQUENCE [LARGE SCALE GENOMIC DNA]</scope>
    <source>
        <strain evidence="14 15">KSL3</strain>
    </source>
</reference>
<comment type="function">
    <text evidence="11">The coatomer is a cytosolic protein complex that binds to dilysine motifs and reversibly associates with Golgi non-clathrin-coated vesicles, which further mediate biosynthetic protein transport from the ER, via the Golgi up to the trans Golgi network. Coatomer complex is required for budding from Golgi membranes, and is essential for the retrograde Golgi-to-ER transport of dilysine-tagged proteins. The zeta subunit may be involved in regulating the coat assembly and, hence, the rate of biosynthetic protein transport due to its association-dissociation properties with the coatomer complex.</text>
</comment>
<keyword evidence="10 12" id="KW-0968">Cytoplasmic vesicle</keyword>
<feature type="domain" description="AP complex mu/sigma subunit" evidence="13">
    <location>
        <begin position="38"/>
        <end position="128"/>
    </location>
</feature>
<dbReference type="STRING" id="1246581.A0A2H9TJ40"/>
<comment type="caution">
    <text evidence="14">The sequence shown here is derived from an EMBL/GenBank/DDBJ whole genome shotgun (WGS) entry which is preliminary data.</text>
</comment>
<dbReference type="InterPro" id="IPR039652">
    <property type="entry name" value="Coatomer_zeta"/>
</dbReference>
<name>A0A2H9TJ40_9FUNG</name>
<dbReference type="PANTHER" id="PTHR11043:SF0">
    <property type="entry name" value="COATOMER SUBUNIT ZETA"/>
    <property type="match status" value="1"/>
</dbReference>
<evidence type="ECO:0000256" key="12">
    <source>
        <dbReference type="RuleBase" id="RU366053"/>
    </source>
</evidence>
<dbReference type="OrthoDB" id="10249988at2759"/>
<comment type="subcellular location">
    <subcellularLocation>
        <location evidence="12">Cytoplasm</location>
    </subcellularLocation>
    <subcellularLocation>
        <location evidence="1 12">Golgi apparatus membrane</location>
        <topology evidence="1 12">Peripheral membrane protein</topology>
        <orientation evidence="1 12">Cytoplasmic side</orientation>
    </subcellularLocation>
    <subcellularLocation>
        <location evidence="12">Cytoplasmic vesicle</location>
        <location evidence="12">COPI-coated vesicle membrane</location>
        <topology evidence="12">Peripheral membrane protein</topology>
        <orientation evidence="12">Cytoplasmic side</orientation>
    </subcellularLocation>
</comment>
<dbReference type="SUPFAM" id="SSF64356">
    <property type="entry name" value="SNARE-like"/>
    <property type="match status" value="1"/>
</dbReference>
<dbReference type="GO" id="GO:0000139">
    <property type="term" value="C:Golgi membrane"/>
    <property type="evidence" value="ECO:0007669"/>
    <property type="project" value="UniProtKB-SubCell"/>
</dbReference>
<dbReference type="InterPro" id="IPR022775">
    <property type="entry name" value="AP_mu_sigma_su"/>
</dbReference>
<gene>
    <name evidence="14" type="ORF">PSACC_02411</name>
</gene>
<evidence type="ECO:0000313" key="14">
    <source>
        <dbReference type="EMBL" id="PJF17774.1"/>
    </source>
</evidence>
<evidence type="ECO:0000256" key="8">
    <source>
        <dbReference type="ARBA" id="ARBA00023034"/>
    </source>
</evidence>
<proteinExistence type="inferred from homology"/>
<dbReference type="PANTHER" id="PTHR11043">
    <property type="entry name" value="ZETA-COAT PROTEIN"/>
    <property type="match status" value="1"/>
</dbReference>
<dbReference type="GO" id="GO:0030126">
    <property type="term" value="C:COPI vesicle coat"/>
    <property type="evidence" value="ECO:0007669"/>
    <property type="project" value="UniProtKB-UniRule"/>
</dbReference>
<organism evidence="14 15">
    <name type="scientific">Paramicrosporidium saccamoebae</name>
    <dbReference type="NCBI Taxonomy" id="1246581"/>
    <lineage>
        <taxon>Eukaryota</taxon>
        <taxon>Fungi</taxon>
        <taxon>Fungi incertae sedis</taxon>
        <taxon>Cryptomycota</taxon>
        <taxon>Cryptomycota incertae sedis</taxon>
        <taxon>Paramicrosporidium</taxon>
    </lineage>
</organism>
<dbReference type="InterPro" id="IPR011012">
    <property type="entry name" value="Longin-like_dom_sf"/>
</dbReference>
<dbReference type="GO" id="GO:0006891">
    <property type="term" value="P:intra-Golgi vesicle-mediated transport"/>
    <property type="evidence" value="ECO:0007669"/>
    <property type="project" value="TreeGrafter"/>
</dbReference>
<keyword evidence="15" id="KW-1185">Reference proteome</keyword>
<keyword evidence="8 12" id="KW-0333">Golgi apparatus</keyword>
<dbReference type="Pfam" id="PF01217">
    <property type="entry name" value="Clat_adaptor_s"/>
    <property type="match status" value="1"/>
</dbReference>
<evidence type="ECO:0000256" key="2">
    <source>
        <dbReference type="ARBA" id="ARBA00006972"/>
    </source>
</evidence>
<protein>
    <recommendedName>
        <fullName evidence="12">Coatomer subunit zeta</fullName>
    </recommendedName>
</protein>
<dbReference type="Gene3D" id="3.30.450.60">
    <property type="match status" value="1"/>
</dbReference>
<evidence type="ECO:0000256" key="9">
    <source>
        <dbReference type="ARBA" id="ARBA00023136"/>
    </source>
</evidence>
<keyword evidence="6 12" id="KW-0931">ER-Golgi transport</keyword>
<keyword evidence="4 12" id="KW-0813">Transport</keyword>
<evidence type="ECO:0000256" key="11">
    <source>
        <dbReference type="ARBA" id="ARBA00045555"/>
    </source>
</evidence>
<dbReference type="EMBL" id="MTSL01000159">
    <property type="protein sequence ID" value="PJF17774.1"/>
    <property type="molecule type" value="Genomic_DNA"/>
</dbReference>
<keyword evidence="7 12" id="KW-0653">Protein transport</keyword>
<evidence type="ECO:0000256" key="1">
    <source>
        <dbReference type="ARBA" id="ARBA00004255"/>
    </source>
</evidence>
<accession>A0A2H9TJ40</accession>
<evidence type="ECO:0000256" key="4">
    <source>
        <dbReference type="ARBA" id="ARBA00022448"/>
    </source>
</evidence>